<evidence type="ECO:0000259" key="2">
    <source>
        <dbReference type="PROSITE" id="PS51857"/>
    </source>
</evidence>
<evidence type="ECO:0000313" key="4">
    <source>
        <dbReference type="Proteomes" id="UP001059934"/>
    </source>
</evidence>
<dbReference type="Proteomes" id="UP001059934">
    <property type="component" value="Chromosome"/>
</dbReference>
<dbReference type="PROSITE" id="PS51857">
    <property type="entry name" value="CSD_2"/>
    <property type="match status" value="1"/>
</dbReference>
<protein>
    <submittedName>
        <fullName evidence="3">Cold shock domain-containing protein</fullName>
    </submittedName>
</protein>
<feature type="compositionally biased region" description="Polar residues" evidence="1">
    <location>
        <begin position="72"/>
        <end position="89"/>
    </location>
</feature>
<proteinExistence type="predicted"/>
<dbReference type="EMBL" id="CP103416">
    <property type="protein sequence ID" value="UVW33965.1"/>
    <property type="molecule type" value="Genomic_DNA"/>
</dbReference>
<dbReference type="PANTHER" id="PTHR46565">
    <property type="entry name" value="COLD SHOCK DOMAIN PROTEIN 2"/>
    <property type="match status" value="1"/>
</dbReference>
<dbReference type="InterPro" id="IPR002059">
    <property type="entry name" value="CSP_DNA-bd"/>
</dbReference>
<dbReference type="PRINTS" id="PR00050">
    <property type="entry name" value="COLDSHOCK"/>
</dbReference>
<feature type="domain" description="CSD" evidence="2">
    <location>
        <begin position="2"/>
        <end position="67"/>
    </location>
</feature>
<dbReference type="Gene3D" id="2.40.50.140">
    <property type="entry name" value="Nucleic acid-binding proteins"/>
    <property type="match status" value="1"/>
</dbReference>
<dbReference type="Pfam" id="PF00313">
    <property type="entry name" value="CSD"/>
    <property type="match status" value="1"/>
</dbReference>
<evidence type="ECO:0000313" key="3">
    <source>
        <dbReference type="EMBL" id="UVW33965.1"/>
    </source>
</evidence>
<keyword evidence="4" id="KW-1185">Reference proteome</keyword>
<name>A0ABY5TJL9_9GAMM</name>
<dbReference type="InterPro" id="IPR012340">
    <property type="entry name" value="NA-bd_OB-fold"/>
</dbReference>
<sequence>MADTGKVKWFSNDRGFGFIEPDNGERELFAHYQNIVMEGYKTLKCFQRVTFEVEHGKNGRHAVNIIPGETLKPQNKGDNQNTKTSESDI</sequence>
<gene>
    <name evidence="3" type="ORF">NYF23_07925</name>
</gene>
<reference evidence="3" key="1">
    <citation type="submission" date="2022-08" db="EMBL/GenBank/DDBJ databases">
        <title>Catabolic pathway analysis in culturable SAR92 clade bacteria reveals their overlooked roles in DMSP degradation in coastal seas.</title>
        <authorList>
            <person name="He X."/>
            <person name="Zhang X."/>
            <person name="Zhang Y."/>
        </authorList>
    </citation>
    <scope>NUCLEOTIDE SEQUENCE</scope>
    <source>
        <strain evidence="3">H455</strain>
    </source>
</reference>
<feature type="region of interest" description="Disordered" evidence="1">
    <location>
        <begin position="67"/>
        <end position="89"/>
    </location>
</feature>
<accession>A0ABY5TJL9</accession>
<dbReference type="PANTHER" id="PTHR46565:SF5">
    <property type="entry name" value="COLD SHOCK PROTEIN 2-LIKE"/>
    <property type="match status" value="1"/>
</dbReference>
<dbReference type="InterPro" id="IPR011129">
    <property type="entry name" value="CSD"/>
</dbReference>
<organism evidence="3 4">
    <name type="scientific">SAR92 clade bacterium H455</name>
    <dbReference type="NCBI Taxonomy" id="2974818"/>
    <lineage>
        <taxon>Bacteria</taxon>
        <taxon>Pseudomonadati</taxon>
        <taxon>Pseudomonadota</taxon>
        <taxon>Gammaproteobacteria</taxon>
        <taxon>Cellvibrionales</taxon>
        <taxon>Porticoccaceae</taxon>
        <taxon>SAR92 clade</taxon>
    </lineage>
</organism>
<dbReference type="SUPFAM" id="SSF50249">
    <property type="entry name" value="Nucleic acid-binding proteins"/>
    <property type="match status" value="1"/>
</dbReference>
<evidence type="ECO:0000256" key="1">
    <source>
        <dbReference type="SAM" id="MobiDB-lite"/>
    </source>
</evidence>
<dbReference type="SMART" id="SM00357">
    <property type="entry name" value="CSP"/>
    <property type="match status" value="1"/>
</dbReference>
<dbReference type="CDD" id="cd04458">
    <property type="entry name" value="CSP_CDS"/>
    <property type="match status" value="1"/>
</dbReference>